<evidence type="ECO:0000313" key="2">
    <source>
        <dbReference type="Proteomes" id="UP000008068"/>
    </source>
</evidence>
<organism evidence="2">
    <name type="scientific">Caenorhabditis brenneri</name>
    <name type="common">Nematode worm</name>
    <dbReference type="NCBI Taxonomy" id="135651"/>
    <lineage>
        <taxon>Eukaryota</taxon>
        <taxon>Metazoa</taxon>
        <taxon>Ecdysozoa</taxon>
        <taxon>Nematoda</taxon>
        <taxon>Chromadorea</taxon>
        <taxon>Rhabditida</taxon>
        <taxon>Rhabditina</taxon>
        <taxon>Rhabditomorpha</taxon>
        <taxon>Rhabditoidea</taxon>
        <taxon>Rhabditidae</taxon>
        <taxon>Peloderinae</taxon>
        <taxon>Caenorhabditis</taxon>
    </lineage>
</organism>
<evidence type="ECO:0000313" key="1">
    <source>
        <dbReference type="EMBL" id="EGT37456.1"/>
    </source>
</evidence>
<accession>G0MMQ5</accession>
<sequence>MWRSRLKNIREDSPNKGDLSVDIITPCNIETFIASDLVCILLYAFSVHEDSTSRKANSPAHYVSKEALVCLAAQREVLFAHP</sequence>
<proteinExistence type="predicted"/>
<reference evidence="2" key="1">
    <citation type="submission" date="2011-07" db="EMBL/GenBank/DDBJ databases">
        <authorList>
            <consortium name="Caenorhabditis brenneri Sequencing and Analysis Consortium"/>
            <person name="Wilson R.K."/>
        </authorList>
    </citation>
    <scope>NUCLEOTIDE SEQUENCE [LARGE SCALE GENOMIC DNA]</scope>
    <source>
        <strain evidence="2">PB2801</strain>
    </source>
</reference>
<dbReference type="EMBL" id="GL379802">
    <property type="protein sequence ID" value="EGT37456.1"/>
    <property type="molecule type" value="Genomic_DNA"/>
</dbReference>
<dbReference type="HOGENOM" id="CLU_2560314_0_0_1"/>
<protein>
    <submittedName>
        <fullName evidence="1">Uncharacterized protein</fullName>
    </submittedName>
</protein>
<dbReference type="Proteomes" id="UP000008068">
    <property type="component" value="Unassembled WGS sequence"/>
</dbReference>
<dbReference type="InParanoid" id="G0MMQ5"/>
<dbReference type="AlphaFoldDB" id="G0MMQ5"/>
<gene>
    <name evidence="1" type="ORF">CAEBREN_12034</name>
</gene>
<name>G0MMQ5_CAEBE</name>
<keyword evidence="2" id="KW-1185">Reference proteome</keyword>